<keyword evidence="2" id="KW-1185">Reference proteome</keyword>
<proteinExistence type="predicted"/>
<evidence type="ECO:0000313" key="2">
    <source>
        <dbReference type="Proteomes" id="UP001153331"/>
    </source>
</evidence>
<dbReference type="EMBL" id="JAPHNI010000167">
    <property type="protein sequence ID" value="KAJ8114928.1"/>
    <property type="molecule type" value="Genomic_DNA"/>
</dbReference>
<gene>
    <name evidence="1" type="ORF">OPT61_g3315</name>
</gene>
<dbReference type="Proteomes" id="UP001153331">
    <property type="component" value="Unassembled WGS sequence"/>
</dbReference>
<evidence type="ECO:0000313" key="1">
    <source>
        <dbReference type="EMBL" id="KAJ8114928.1"/>
    </source>
</evidence>
<reference evidence="1" key="1">
    <citation type="submission" date="2022-11" db="EMBL/GenBank/DDBJ databases">
        <title>Genome Sequence of Boeremia exigua.</title>
        <authorList>
            <person name="Buettner E."/>
        </authorList>
    </citation>
    <scope>NUCLEOTIDE SEQUENCE</scope>
    <source>
        <strain evidence="1">CU02</strain>
    </source>
</reference>
<sequence>MIPTFVKSSDLHIAPSTPAPLLRRTPSMSKHVKDATRFTATGVWAHTRPGGRASTLQFADPAPKNETPQQKVKRLREAANRAKMAQVTRWDYAYLYGRMAADAAHRFTVYGLIFATGCVGVLAVFSIGDMIVYNRRKRAIYFAEQEREQAKILEAARTAVAAGTATPAQTALVVGIAEEEEAMEKKKAERKAPSKLLWWLHGDWKEEKLLEEQRKAALAELKQKEAEGQSSGVNAGVASVTAAVQEAREKVSDKVSSALSSPTSTSPVVGGPLDQEAAQATQKIEQKGKAQQSYRRCYERQHHDLIFGRVALKACREDVLLLLALTEAVAQTELAVAVIAGLSARTWTQFKARFRGGRGCVEGDNGAVAEAGAFAERCRDKNAKKVKITRKYLLMIAVAVVQLHNGSTRRWLLDAADKGPLSARSPINRRRVAYKYTTALQVSSDPGGAKAYIFLPTAAAKSHACKTTARALSDIDGHGDSMPATPAPTTEADDSKTVRLHITPFKPELLKVYLAPSVLPLARNISYHTVETFPERGFGYVELPEQEAQKIRKKLNGATLKGSKVRIEMAKPEKRKAREEADAEDKPAKRSKKDRKEKKEKKEKRERSPGVFDGVELPEDRKVKRGWTEPTSSKTKSSKDKKDKKSKDDKHQAKPSKYTKEPELLFKAKLEPVAATEHSHKEKKKEKKEKKERKTKTKEVIVHEFEKNTKTPSFLKVAKVSTEKKPPVDYVDGVGWVDEDGAVVEPETKKAAHSRVLQLVDGQPLKEPPPTDSQGRPIVKKDAPKPAKKEKKKKAAPPPESSSESELDDDSSVVSSSSEDEVSSDSDSEDSGSDADEDAGEDTNAVSSPSSPAQSKSTATPATTSAPAPLSVATETKEVHPLEALFKRAPPTLSTPTKPPPINTSFSFFDNETTSPPAQSTEATEGVPVTPFTQRDLEWRGLRSAAPTPDTAAIGRRFSFDWRKGSQEGEDGEDEDLSDAGVEASNQLTLNTRANQGGNLADVAEEDEEGAAEAGPEGKKEDSEFRAWFWENRGDINRAWKKRRREALKAKRHAENRKMTGGRRVV</sequence>
<protein>
    <submittedName>
        <fullName evidence="1">Uncharacterized protein</fullName>
    </submittedName>
</protein>
<organism evidence="1 2">
    <name type="scientific">Boeremia exigua</name>
    <dbReference type="NCBI Taxonomy" id="749465"/>
    <lineage>
        <taxon>Eukaryota</taxon>
        <taxon>Fungi</taxon>
        <taxon>Dikarya</taxon>
        <taxon>Ascomycota</taxon>
        <taxon>Pezizomycotina</taxon>
        <taxon>Dothideomycetes</taxon>
        <taxon>Pleosporomycetidae</taxon>
        <taxon>Pleosporales</taxon>
        <taxon>Pleosporineae</taxon>
        <taxon>Didymellaceae</taxon>
        <taxon>Boeremia</taxon>
    </lineage>
</organism>
<comment type="caution">
    <text evidence="1">The sequence shown here is derived from an EMBL/GenBank/DDBJ whole genome shotgun (WGS) entry which is preliminary data.</text>
</comment>
<accession>A0ACC2IIH3</accession>
<name>A0ACC2IIH3_9PLEO</name>